<organism evidence="1 2">
    <name type="scientific">Paenibacillus azoreducens</name>
    <dbReference type="NCBI Taxonomy" id="116718"/>
    <lineage>
        <taxon>Bacteria</taxon>
        <taxon>Bacillati</taxon>
        <taxon>Bacillota</taxon>
        <taxon>Bacilli</taxon>
        <taxon>Bacillales</taxon>
        <taxon>Paenibacillaceae</taxon>
        <taxon>Paenibacillus</taxon>
    </lineage>
</organism>
<dbReference type="InterPro" id="IPR029058">
    <property type="entry name" value="AB_hydrolase_fold"/>
</dbReference>
<proteinExistence type="predicted"/>
<reference evidence="1 2" key="1">
    <citation type="submission" date="2021-03" db="EMBL/GenBank/DDBJ databases">
        <title>Antimicrobial resistance genes in bacteria isolated from Japanese honey, and their potential for conferring macrolide and lincosamide resistance in the American foulbrood pathogen Paenibacillus larvae.</title>
        <authorList>
            <person name="Okamoto M."/>
            <person name="Kumagai M."/>
            <person name="Kanamori H."/>
            <person name="Takamatsu D."/>
        </authorList>
    </citation>
    <scope>NUCLEOTIDE SEQUENCE [LARGE SCALE GENOMIC DNA]</scope>
    <source>
        <strain evidence="1 2">J34TS1</strain>
    </source>
</reference>
<name>A0A920CS54_9BACL</name>
<sequence length="90" mass="9274">MGNGKFGPSTSIEGAIKGVELLSKGIAVDLATEKEVLWSINRIVLVGSSYGGGVAACALGLTELADSAVLFCSLLETTKQNEKSTEPESN</sequence>
<evidence type="ECO:0000313" key="1">
    <source>
        <dbReference type="EMBL" id="GIO47083.1"/>
    </source>
</evidence>
<accession>A0A920CS54</accession>
<dbReference type="RefSeq" id="WP_212977999.1">
    <property type="nucleotide sequence ID" value="NZ_AP025343.1"/>
</dbReference>
<gene>
    <name evidence="1" type="ORF">J34TS1_18480</name>
</gene>
<dbReference type="EMBL" id="BORT01000006">
    <property type="protein sequence ID" value="GIO47083.1"/>
    <property type="molecule type" value="Genomic_DNA"/>
</dbReference>
<protein>
    <submittedName>
        <fullName evidence="1">Uncharacterized protein</fullName>
    </submittedName>
</protein>
<keyword evidence="2" id="KW-1185">Reference proteome</keyword>
<dbReference type="Gene3D" id="3.40.50.1820">
    <property type="entry name" value="alpha/beta hydrolase"/>
    <property type="match status" value="1"/>
</dbReference>
<dbReference type="AlphaFoldDB" id="A0A920CS54"/>
<dbReference type="Proteomes" id="UP000682811">
    <property type="component" value="Unassembled WGS sequence"/>
</dbReference>
<dbReference type="SUPFAM" id="SSF53474">
    <property type="entry name" value="alpha/beta-Hydrolases"/>
    <property type="match status" value="1"/>
</dbReference>
<evidence type="ECO:0000313" key="2">
    <source>
        <dbReference type="Proteomes" id="UP000682811"/>
    </source>
</evidence>
<comment type="caution">
    <text evidence="1">The sequence shown here is derived from an EMBL/GenBank/DDBJ whole genome shotgun (WGS) entry which is preliminary data.</text>
</comment>